<gene>
    <name evidence="1" type="ORF">ONZ43_g7132</name>
</gene>
<organism evidence="1 2">
    <name type="scientific">Nemania bipapillata</name>
    <dbReference type="NCBI Taxonomy" id="110536"/>
    <lineage>
        <taxon>Eukaryota</taxon>
        <taxon>Fungi</taxon>
        <taxon>Dikarya</taxon>
        <taxon>Ascomycota</taxon>
        <taxon>Pezizomycotina</taxon>
        <taxon>Sordariomycetes</taxon>
        <taxon>Xylariomycetidae</taxon>
        <taxon>Xylariales</taxon>
        <taxon>Xylariaceae</taxon>
        <taxon>Nemania</taxon>
    </lineage>
</organism>
<reference evidence="1" key="1">
    <citation type="submission" date="2022-11" db="EMBL/GenBank/DDBJ databases">
        <title>Genome Sequence of Nemania bipapillata.</title>
        <authorList>
            <person name="Buettner E."/>
        </authorList>
    </citation>
    <scope>NUCLEOTIDE SEQUENCE</scope>
    <source>
        <strain evidence="1">CP14</strain>
    </source>
</reference>
<accession>A0ACC2HTV8</accession>
<name>A0ACC2HTV8_9PEZI</name>
<protein>
    <submittedName>
        <fullName evidence="1">Uncharacterized protein</fullName>
    </submittedName>
</protein>
<evidence type="ECO:0000313" key="1">
    <source>
        <dbReference type="EMBL" id="KAJ8106238.1"/>
    </source>
</evidence>
<comment type="caution">
    <text evidence="1">The sequence shown here is derived from an EMBL/GenBank/DDBJ whole genome shotgun (WGS) entry which is preliminary data.</text>
</comment>
<keyword evidence="2" id="KW-1185">Reference proteome</keyword>
<evidence type="ECO:0000313" key="2">
    <source>
        <dbReference type="Proteomes" id="UP001153334"/>
    </source>
</evidence>
<proteinExistence type="predicted"/>
<dbReference type="Proteomes" id="UP001153334">
    <property type="component" value="Unassembled WGS sequence"/>
</dbReference>
<dbReference type="EMBL" id="JAPESX010002907">
    <property type="protein sequence ID" value="KAJ8106238.1"/>
    <property type="molecule type" value="Genomic_DNA"/>
</dbReference>
<sequence length="400" mass="45717">MDPVEKLFQDLPTPEQDEAYIGEHGDWNRHRFCEVVMSVAVSRFSRSNDRDRLFIKRWVKTVKETGDADILRCMIGLFAIDKLPMPGNMSAKSRQLIYHAWIAKGRKDEDHPFKEKKPSETPQTNPTNVSHAYLPARLTDPKVCANCAAPDANHACSACLLKLDDSHVVAKTAYCNQTCQAQHWEQHKHQCHERRAFFRATSILYEIFMQFMKRAWVVQNITDISEKDGILHVTKGARQTHTVDDLLIRPFPFHKASSEEHGIAVLVDNQALMVLTTFQPLLNRLLLPICKTLEEVHIMPRNVHRPICIGQGMNNMDQVHTVLRATLKSGEQMLMDFAAPQFGWRETVAEWNTWTSHRSAGKTYPEPYGTALQTNNLLMPELAPAYLRAGEWQQGKIIKA</sequence>